<organism evidence="2 4">
    <name type="scientific">Streptomyces nodosus</name>
    <dbReference type="NCBI Taxonomy" id="40318"/>
    <lineage>
        <taxon>Bacteria</taxon>
        <taxon>Bacillati</taxon>
        <taxon>Actinomycetota</taxon>
        <taxon>Actinomycetes</taxon>
        <taxon>Kitasatosporales</taxon>
        <taxon>Streptomycetaceae</taxon>
        <taxon>Streptomyces</taxon>
    </lineage>
</organism>
<dbReference type="Pfam" id="PF13560">
    <property type="entry name" value="HTH_31"/>
    <property type="match status" value="1"/>
</dbReference>
<dbReference type="EMBL" id="CP023747">
    <property type="protein sequence ID" value="QEV41606.1"/>
    <property type="molecule type" value="Genomic_DNA"/>
</dbReference>
<feature type="domain" description="HTH cro/C1-type" evidence="1">
    <location>
        <begin position="13"/>
        <end position="67"/>
    </location>
</feature>
<dbReference type="AlphaFoldDB" id="A0A0B5DP84"/>
<dbReference type="CDD" id="cd00093">
    <property type="entry name" value="HTH_XRE"/>
    <property type="match status" value="1"/>
</dbReference>
<dbReference type="SMART" id="SM00530">
    <property type="entry name" value="HTH_XRE"/>
    <property type="match status" value="1"/>
</dbReference>
<evidence type="ECO:0000313" key="4">
    <source>
        <dbReference type="Proteomes" id="UP000031526"/>
    </source>
</evidence>
<dbReference type="InterPro" id="IPR001387">
    <property type="entry name" value="Cro/C1-type_HTH"/>
</dbReference>
<evidence type="ECO:0000259" key="1">
    <source>
        <dbReference type="PROSITE" id="PS50943"/>
    </source>
</evidence>
<keyword evidence="4" id="KW-1185">Reference proteome</keyword>
<dbReference type="PROSITE" id="PS50943">
    <property type="entry name" value="HTH_CROC1"/>
    <property type="match status" value="1"/>
</dbReference>
<name>A0A0B5DP84_9ACTN</name>
<dbReference type="RefSeq" id="WP_043444876.1">
    <property type="nucleotide sequence ID" value="NZ_CP009313.1"/>
</dbReference>
<dbReference type="Proteomes" id="UP000031526">
    <property type="component" value="Chromosome"/>
</dbReference>
<dbReference type="InterPro" id="IPR010982">
    <property type="entry name" value="Lambda_DNA-bd_dom_sf"/>
</dbReference>
<proteinExistence type="predicted"/>
<protein>
    <submittedName>
        <fullName evidence="3">XRE family transcriptional regulator</fullName>
    </submittedName>
</protein>
<dbReference type="Gene3D" id="1.10.260.40">
    <property type="entry name" value="lambda repressor-like DNA-binding domains"/>
    <property type="match status" value="1"/>
</dbReference>
<sequence>MHALPEDHIGVRMARLRRERHLTQKAASDLTGIPYSTYTKTEQGVIAATPHVIAAFARGLRLEVATVVGQPYAEDLRADELDVLIRPIREALDIYDLGADPDVQPRRLEELDDDAEALLVSVRAGKIKKAASNVAGLIEEGTTAAHSLNSTEGWLTLASFYRTAYDVATKLGFSDLAQLALARMDWAAQRGSDAVLGGMYQYLRALTYLREGKFEIGQRLVTRGLATLQQADESRERDVVVGQLHLGGAVMAGRAHDENKALSHLGEAERIAGTTGEAIKVHYLTFGPTNVRVHRVSVLAELDQYGEAVEATGNLAIPEDWPKSRTSHHYAEVARAQMWTNDLEGSFKSLLQARRAAPQQAKYHPTVRETYAGLEAAHRRLPESFLSFGSWLSAGTGQVA</sequence>
<dbReference type="KEGG" id="snq:CP978_26340"/>
<dbReference type="Proteomes" id="UP000325763">
    <property type="component" value="Chromosome"/>
</dbReference>
<evidence type="ECO:0000313" key="5">
    <source>
        <dbReference type="Proteomes" id="UP000325763"/>
    </source>
</evidence>
<dbReference type="HOGENOM" id="CLU_033540_2_0_11"/>
<accession>A0A0B5DP84</accession>
<evidence type="ECO:0000313" key="3">
    <source>
        <dbReference type="EMBL" id="QEV41606.1"/>
    </source>
</evidence>
<dbReference type="SUPFAM" id="SSF47413">
    <property type="entry name" value="lambda repressor-like DNA-binding domains"/>
    <property type="match status" value="1"/>
</dbReference>
<reference evidence="3 5" key="3">
    <citation type="submission" date="2017-09" db="EMBL/GenBank/DDBJ databases">
        <title>Streptomyces genome completion.</title>
        <authorList>
            <person name="Lee N."/>
            <person name="Cho B.-K."/>
        </authorList>
    </citation>
    <scope>NUCLEOTIDE SEQUENCE [LARGE SCALE GENOMIC DNA]</scope>
    <source>
        <strain evidence="3 5">ATCC 14899</strain>
    </source>
</reference>
<dbReference type="OrthoDB" id="3504495at2"/>
<reference evidence="2 4" key="2">
    <citation type="journal article" date="2016" name="Appl. Microbiol. Biotechnol.">
        <title>Exploiting the genome sequence of Streptomyces nodosus for enhanced antibiotic production.</title>
        <authorList>
            <person name="Sweeney P."/>
            <person name="Murphy C.D."/>
            <person name="Caffrey P."/>
        </authorList>
    </citation>
    <scope>NUCLEOTIDE SEQUENCE [LARGE SCALE GENOMIC DNA]</scope>
    <source>
        <strain evidence="2 4">ATCC 14899</strain>
    </source>
</reference>
<dbReference type="EMBL" id="CP009313">
    <property type="protein sequence ID" value="AJE43105.1"/>
    <property type="molecule type" value="Genomic_DNA"/>
</dbReference>
<reference evidence="4" key="1">
    <citation type="submission" date="2014-09" db="EMBL/GenBank/DDBJ databases">
        <title>Sequence of the Streptomyces nodosus genome.</title>
        <authorList>
            <person name="Sweeney P."/>
            <person name="Stephens N."/>
            <person name="Murphy C."/>
            <person name="Caffrey P."/>
        </authorList>
    </citation>
    <scope>NUCLEOTIDE SEQUENCE [LARGE SCALE GENOMIC DNA]</scope>
    <source>
        <strain evidence="4">ATCC 14899</strain>
    </source>
</reference>
<gene>
    <name evidence="3" type="ORF">CP978_26340</name>
    <name evidence="2" type="ORF">SNOD_26025</name>
</gene>
<evidence type="ECO:0000313" key="2">
    <source>
        <dbReference type="EMBL" id="AJE43105.1"/>
    </source>
</evidence>
<dbReference type="GO" id="GO:0003677">
    <property type="term" value="F:DNA binding"/>
    <property type="evidence" value="ECO:0007669"/>
    <property type="project" value="InterPro"/>
</dbReference>
<dbReference type="STRING" id="40318.SNOD_26025"/>